<keyword evidence="2" id="KW-1185">Reference proteome</keyword>
<organism evidence="1 2">
    <name type="scientific">Fusarium decemcellulare</name>
    <dbReference type="NCBI Taxonomy" id="57161"/>
    <lineage>
        <taxon>Eukaryota</taxon>
        <taxon>Fungi</taxon>
        <taxon>Dikarya</taxon>
        <taxon>Ascomycota</taxon>
        <taxon>Pezizomycotina</taxon>
        <taxon>Sordariomycetes</taxon>
        <taxon>Hypocreomycetidae</taxon>
        <taxon>Hypocreales</taxon>
        <taxon>Nectriaceae</taxon>
        <taxon>Fusarium</taxon>
        <taxon>Fusarium decemcellulare species complex</taxon>
    </lineage>
</organism>
<dbReference type="Proteomes" id="UP001148629">
    <property type="component" value="Unassembled WGS sequence"/>
</dbReference>
<evidence type="ECO:0000313" key="1">
    <source>
        <dbReference type="EMBL" id="KAJ3505141.1"/>
    </source>
</evidence>
<comment type="caution">
    <text evidence="1">The sequence shown here is derived from an EMBL/GenBank/DDBJ whole genome shotgun (WGS) entry which is preliminary data.</text>
</comment>
<gene>
    <name evidence="1" type="ORF">NM208_g16237</name>
</gene>
<protein>
    <submittedName>
        <fullName evidence="1">Uncharacterized protein</fullName>
    </submittedName>
</protein>
<reference evidence="1" key="1">
    <citation type="submission" date="2022-08" db="EMBL/GenBank/DDBJ databases">
        <title>Genome Sequence of Fusarium decemcellulare.</title>
        <authorList>
            <person name="Buettner E."/>
        </authorList>
    </citation>
    <scope>NUCLEOTIDE SEQUENCE</scope>
    <source>
        <strain evidence="1">Babe19</strain>
    </source>
</reference>
<sequence>MVAAEERLEELSKATIRDAEHAREAAATSRFKARDSKFEGEFLGGAEGLSSLRSFLTSFLKAQIFFFFQTLTPTNFSIKPKCRLLLPSQNPNADDSSRPSFARIPSLVLFIGNRLDVVTQLRPPLLIESQFLEELCFLGS</sequence>
<proteinExistence type="predicted"/>
<accession>A0ACC1RDF4</accession>
<name>A0ACC1RDF4_9HYPO</name>
<dbReference type="EMBL" id="JANRMS010004881">
    <property type="protein sequence ID" value="KAJ3505141.1"/>
    <property type="molecule type" value="Genomic_DNA"/>
</dbReference>
<evidence type="ECO:0000313" key="2">
    <source>
        <dbReference type="Proteomes" id="UP001148629"/>
    </source>
</evidence>